<evidence type="ECO:0000313" key="3">
    <source>
        <dbReference type="Proteomes" id="UP001218218"/>
    </source>
</evidence>
<proteinExistence type="predicted"/>
<feature type="region of interest" description="Disordered" evidence="1">
    <location>
        <begin position="89"/>
        <end position="112"/>
    </location>
</feature>
<feature type="compositionally biased region" description="Low complexity" evidence="1">
    <location>
        <begin position="99"/>
        <end position="112"/>
    </location>
</feature>
<evidence type="ECO:0000256" key="1">
    <source>
        <dbReference type="SAM" id="MobiDB-lite"/>
    </source>
</evidence>
<sequence length="363" mass="39037">MVGEIWKASSDFVIVGGGQGLFFAGTGAPPRVNTSKRRSGGVCSRQRAKRMKASSSTQAVQALRPPTTKQKLLAGLIAFSRDYPLTRDTTGVHQGYPESSKASASGSHSSSHHGVGVRFAIAVVQHGPGGVRIQQPSQDDSRPLHQVGSSRRAGGVGGVVGVAFCGQVAFSRKLLTLSPLRGESRVGAQVWKSWHRSSVQDSSEQLLVNRIIQYVGGRIGYYPSVTATDNAANHREPQGMRWTLSPGIIQKSGYPSVIPAVHLDQTQRGTNTDLELASAARKPQRFSERAPLFRVPHLREHIIRITDAGVFSPPASITCGPEGPHSTHNASHTWPTTPRLYGRTCVLGVVTDKVGVMFEQQCQ</sequence>
<dbReference type="EMBL" id="JARIHO010000016">
    <property type="protein sequence ID" value="KAJ7349058.1"/>
    <property type="molecule type" value="Genomic_DNA"/>
</dbReference>
<organism evidence="2 3">
    <name type="scientific">Mycena albidolilacea</name>
    <dbReference type="NCBI Taxonomy" id="1033008"/>
    <lineage>
        <taxon>Eukaryota</taxon>
        <taxon>Fungi</taxon>
        <taxon>Dikarya</taxon>
        <taxon>Basidiomycota</taxon>
        <taxon>Agaricomycotina</taxon>
        <taxon>Agaricomycetes</taxon>
        <taxon>Agaricomycetidae</taxon>
        <taxon>Agaricales</taxon>
        <taxon>Marasmiineae</taxon>
        <taxon>Mycenaceae</taxon>
        <taxon>Mycena</taxon>
    </lineage>
</organism>
<reference evidence="2" key="1">
    <citation type="submission" date="2023-03" db="EMBL/GenBank/DDBJ databases">
        <title>Massive genome expansion in bonnet fungi (Mycena s.s.) driven by repeated elements and novel gene families across ecological guilds.</title>
        <authorList>
            <consortium name="Lawrence Berkeley National Laboratory"/>
            <person name="Harder C.B."/>
            <person name="Miyauchi S."/>
            <person name="Viragh M."/>
            <person name="Kuo A."/>
            <person name="Thoen E."/>
            <person name="Andreopoulos B."/>
            <person name="Lu D."/>
            <person name="Skrede I."/>
            <person name="Drula E."/>
            <person name="Henrissat B."/>
            <person name="Morin E."/>
            <person name="Kohler A."/>
            <person name="Barry K."/>
            <person name="LaButti K."/>
            <person name="Morin E."/>
            <person name="Salamov A."/>
            <person name="Lipzen A."/>
            <person name="Mereny Z."/>
            <person name="Hegedus B."/>
            <person name="Baldrian P."/>
            <person name="Stursova M."/>
            <person name="Weitz H."/>
            <person name="Taylor A."/>
            <person name="Grigoriev I.V."/>
            <person name="Nagy L.G."/>
            <person name="Martin F."/>
            <person name="Kauserud H."/>
        </authorList>
    </citation>
    <scope>NUCLEOTIDE SEQUENCE</scope>
    <source>
        <strain evidence="2">CBHHK002</strain>
    </source>
</reference>
<evidence type="ECO:0000313" key="2">
    <source>
        <dbReference type="EMBL" id="KAJ7349058.1"/>
    </source>
</evidence>
<accession>A0AAD7ERZ8</accession>
<keyword evidence="3" id="KW-1185">Reference proteome</keyword>
<name>A0AAD7ERZ8_9AGAR</name>
<comment type="caution">
    <text evidence="2">The sequence shown here is derived from an EMBL/GenBank/DDBJ whole genome shotgun (WGS) entry which is preliminary data.</text>
</comment>
<feature type="region of interest" description="Disordered" evidence="1">
    <location>
        <begin position="130"/>
        <end position="151"/>
    </location>
</feature>
<gene>
    <name evidence="2" type="ORF">DFH08DRAFT_936044</name>
</gene>
<dbReference type="Proteomes" id="UP001218218">
    <property type="component" value="Unassembled WGS sequence"/>
</dbReference>
<protein>
    <submittedName>
        <fullName evidence="2">Uncharacterized protein</fullName>
    </submittedName>
</protein>
<dbReference type="AlphaFoldDB" id="A0AAD7ERZ8"/>